<proteinExistence type="predicted"/>
<name>A0A1Y2A6R5_9PLEO</name>
<reference evidence="2 3" key="1">
    <citation type="submission" date="2016-07" db="EMBL/GenBank/DDBJ databases">
        <title>Pervasive Adenine N6-methylation of Active Genes in Fungi.</title>
        <authorList>
            <consortium name="DOE Joint Genome Institute"/>
            <person name="Mondo S.J."/>
            <person name="Dannebaum R.O."/>
            <person name="Kuo R.C."/>
            <person name="Labutti K."/>
            <person name="Haridas S."/>
            <person name="Kuo A."/>
            <person name="Salamov A."/>
            <person name="Ahrendt S.R."/>
            <person name="Lipzen A."/>
            <person name="Sullivan W."/>
            <person name="Andreopoulos W.B."/>
            <person name="Clum A."/>
            <person name="Lindquist E."/>
            <person name="Daum C."/>
            <person name="Ramamoorthy G.K."/>
            <person name="Gryganskyi A."/>
            <person name="Culley D."/>
            <person name="Magnuson J.K."/>
            <person name="James T.Y."/>
            <person name="O'Malley M.A."/>
            <person name="Stajich J.E."/>
            <person name="Spatafora J.W."/>
            <person name="Visel A."/>
            <person name="Grigoriev I.V."/>
        </authorList>
    </citation>
    <scope>NUCLEOTIDE SEQUENCE [LARGE SCALE GENOMIC DNA]</scope>
    <source>
        <strain evidence="2 3">CBS 115471</strain>
    </source>
</reference>
<evidence type="ECO:0000313" key="3">
    <source>
        <dbReference type="Proteomes" id="UP000193144"/>
    </source>
</evidence>
<evidence type="ECO:0000256" key="1">
    <source>
        <dbReference type="SAM" id="SignalP"/>
    </source>
</evidence>
<keyword evidence="1" id="KW-0732">Signal</keyword>
<gene>
    <name evidence="2" type="ORF">BCR34DRAFT_380814</name>
</gene>
<organism evidence="2 3">
    <name type="scientific">Clohesyomyces aquaticus</name>
    <dbReference type="NCBI Taxonomy" id="1231657"/>
    <lineage>
        <taxon>Eukaryota</taxon>
        <taxon>Fungi</taxon>
        <taxon>Dikarya</taxon>
        <taxon>Ascomycota</taxon>
        <taxon>Pezizomycotina</taxon>
        <taxon>Dothideomycetes</taxon>
        <taxon>Pleosporomycetidae</taxon>
        <taxon>Pleosporales</taxon>
        <taxon>Lindgomycetaceae</taxon>
        <taxon>Clohesyomyces</taxon>
    </lineage>
</organism>
<keyword evidence="3" id="KW-1185">Reference proteome</keyword>
<feature type="chain" id="PRO_5010991437" evidence="1">
    <location>
        <begin position="31"/>
        <end position="144"/>
    </location>
</feature>
<protein>
    <submittedName>
        <fullName evidence="2">Uncharacterized protein</fullName>
    </submittedName>
</protein>
<sequence>MHDWPGLSSGYHRMITCTCMVAVLASGSSAAFRSPPWPDRPSVAIAGKLLAGPKCMRVHSSEKLEGSNVLSLQMRILAISRWACSRGCGEVIGWERSPRVVCNLVLDQRGRWCCDQMRYRYEERYGNNVIGLLKVLEILKLSKA</sequence>
<dbReference type="Proteomes" id="UP000193144">
    <property type="component" value="Unassembled WGS sequence"/>
</dbReference>
<comment type="caution">
    <text evidence="2">The sequence shown here is derived from an EMBL/GenBank/DDBJ whole genome shotgun (WGS) entry which is preliminary data.</text>
</comment>
<accession>A0A1Y2A6R5</accession>
<feature type="signal peptide" evidence="1">
    <location>
        <begin position="1"/>
        <end position="30"/>
    </location>
</feature>
<dbReference type="AlphaFoldDB" id="A0A1Y2A6R5"/>
<evidence type="ECO:0000313" key="2">
    <source>
        <dbReference type="EMBL" id="ORY18020.1"/>
    </source>
</evidence>
<dbReference type="EMBL" id="MCFA01000009">
    <property type="protein sequence ID" value="ORY18020.1"/>
    <property type="molecule type" value="Genomic_DNA"/>
</dbReference>